<keyword evidence="12" id="KW-1185">Reference proteome</keyword>
<proteinExistence type="predicted"/>
<evidence type="ECO:0000256" key="7">
    <source>
        <dbReference type="ARBA" id="ARBA00022840"/>
    </source>
</evidence>
<keyword evidence="3" id="KW-0597">Phosphoprotein</keyword>
<keyword evidence="6 11" id="KW-0418">Kinase</keyword>
<keyword evidence="9" id="KW-0472">Membrane</keyword>
<evidence type="ECO:0000256" key="1">
    <source>
        <dbReference type="ARBA" id="ARBA00000085"/>
    </source>
</evidence>
<evidence type="ECO:0000256" key="6">
    <source>
        <dbReference type="ARBA" id="ARBA00022777"/>
    </source>
</evidence>
<dbReference type="Pfam" id="PF07730">
    <property type="entry name" value="HisKA_3"/>
    <property type="match status" value="1"/>
</dbReference>
<dbReference type="GO" id="GO:0005524">
    <property type="term" value="F:ATP binding"/>
    <property type="evidence" value="ECO:0007669"/>
    <property type="project" value="UniProtKB-KW"/>
</dbReference>
<reference evidence="11 12" key="1">
    <citation type="journal article" date="2015" name="Stand. Genomic Sci.">
        <title>Genomic Encyclopedia of Bacterial and Archaeal Type Strains, Phase III: the genomes of soil and plant-associated and newly described type strains.</title>
        <authorList>
            <person name="Whitman W.B."/>
            <person name="Woyke T."/>
            <person name="Klenk H.P."/>
            <person name="Zhou Y."/>
            <person name="Lilburn T.G."/>
            <person name="Beck B.J."/>
            <person name="De Vos P."/>
            <person name="Vandamme P."/>
            <person name="Eisen J.A."/>
            <person name="Garrity G."/>
            <person name="Hugenholtz P."/>
            <person name="Kyrpides N.C."/>
        </authorList>
    </citation>
    <scope>NUCLEOTIDE SEQUENCE [LARGE SCALE GENOMIC DNA]</scope>
    <source>
        <strain evidence="11 12">VKM Ac-2572</strain>
    </source>
</reference>
<organism evidence="11 12">
    <name type="scientific">Kribbella steppae</name>
    <dbReference type="NCBI Taxonomy" id="2512223"/>
    <lineage>
        <taxon>Bacteria</taxon>
        <taxon>Bacillati</taxon>
        <taxon>Actinomycetota</taxon>
        <taxon>Actinomycetes</taxon>
        <taxon>Propionibacteriales</taxon>
        <taxon>Kribbellaceae</taxon>
        <taxon>Kribbella</taxon>
    </lineage>
</organism>
<dbReference type="Gene3D" id="3.30.565.10">
    <property type="entry name" value="Histidine kinase-like ATPase, C-terminal domain"/>
    <property type="match status" value="1"/>
</dbReference>
<feature type="transmembrane region" description="Helical" evidence="9">
    <location>
        <begin position="100"/>
        <end position="116"/>
    </location>
</feature>
<dbReference type="EMBL" id="SLWN01000016">
    <property type="protein sequence ID" value="TCO18046.1"/>
    <property type="molecule type" value="Genomic_DNA"/>
</dbReference>
<feature type="transmembrane region" description="Helical" evidence="9">
    <location>
        <begin position="54"/>
        <end position="70"/>
    </location>
</feature>
<evidence type="ECO:0000256" key="8">
    <source>
        <dbReference type="ARBA" id="ARBA00023012"/>
    </source>
</evidence>
<evidence type="ECO:0000259" key="10">
    <source>
        <dbReference type="SMART" id="SM00387"/>
    </source>
</evidence>
<dbReference type="SMART" id="SM00387">
    <property type="entry name" value="HATPase_c"/>
    <property type="match status" value="1"/>
</dbReference>
<keyword evidence="9" id="KW-0812">Transmembrane</keyword>
<evidence type="ECO:0000256" key="4">
    <source>
        <dbReference type="ARBA" id="ARBA00022679"/>
    </source>
</evidence>
<evidence type="ECO:0000313" key="12">
    <source>
        <dbReference type="Proteomes" id="UP000294508"/>
    </source>
</evidence>
<feature type="domain" description="Histidine kinase/HSP90-like ATPase" evidence="10">
    <location>
        <begin position="311"/>
        <end position="404"/>
    </location>
</feature>
<dbReference type="CDD" id="cd16917">
    <property type="entry name" value="HATPase_UhpB-NarQ-NarX-like"/>
    <property type="match status" value="1"/>
</dbReference>
<dbReference type="GO" id="GO:0000155">
    <property type="term" value="F:phosphorelay sensor kinase activity"/>
    <property type="evidence" value="ECO:0007669"/>
    <property type="project" value="InterPro"/>
</dbReference>
<feature type="transmembrane region" description="Helical" evidence="9">
    <location>
        <begin position="125"/>
        <end position="142"/>
    </location>
</feature>
<feature type="transmembrane region" description="Helical" evidence="9">
    <location>
        <begin position="432"/>
        <end position="457"/>
    </location>
</feature>
<evidence type="ECO:0000256" key="2">
    <source>
        <dbReference type="ARBA" id="ARBA00012438"/>
    </source>
</evidence>
<evidence type="ECO:0000256" key="5">
    <source>
        <dbReference type="ARBA" id="ARBA00022741"/>
    </source>
</evidence>
<dbReference type="PANTHER" id="PTHR24421">
    <property type="entry name" value="NITRATE/NITRITE SENSOR PROTEIN NARX-RELATED"/>
    <property type="match status" value="1"/>
</dbReference>
<dbReference type="AlphaFoldDB" id="A0A4R2H134"/>
<dbReference type="SUPFAM" id="SSF55874">
    <property type="entry name" value="ATPase domain of HSP90 chaperone/DNA topoisomerase II/histidine kinase"/>
    <property type="match status" value="1"/>
</dbReference>
<dbReference type="InterPro" id="IPR011712">
    <property type="entry name" value="Sig_transdc_His_kin_sub3_dim/P"/>
</dbReference>
<keyword evidence="7" id="KW-0067">ATP-binding</keyword>
<dbReference type="Proteomes" id="UP000294508">
    <property type="component" value="Unassembled WGS sequence"/>
</dbReference>
<keyword evidence="5" id="KW-0547">Nucleotide-binding</keyword>
<comment type="caution">
    <text evidence="11">The sequence shown here is derived from an EMBL/GenBank/DDBJ whole genome shotgun (WGS) entry which is preliminary data.</text>
</comment>
<dbReference type="InterPro" id="IPR050482">
    <property type="entry name" value="Sensor_HK_TwoCompSys"/>
</dbReference>
<evidence type="ECO:0000313" key="11">
    <source>
        <dbReference type="EMBL" id="TCO18046.1"/>
    </source>
</evidence>
<keyword evidence="9" id="KW-1133">Transmembrane helix</keyword>
<accession>A0A4R2H134</accession>
<sequence length="548" mass="59286">MPKATEDLTFGSTTRRRDCVASGGMNWRRVGDVGLWAVLSLLVLAESGARNDSYWVRAACIAALFVGVFFRRAWPLLAFTVVAWAQIVILAFALGTSYGVPIALVPAITLLSYLAGRRETQLKHFVLVCSWSLLGMLLLTLVVRREEQATEAVLTWLVMLLLALLLVVLPWLIGRYRAQQALLTTAGWDRAERIEREQRMAIDQERLRERSRIAQDMHDSVGHELSLIALRAAALELDPSLPEEHRRAASELREMAGTATDRLGDIIGVLRDTDAPLVPRDEKVPTLVERAAASGLSVRLIQEGDAELSPMVDRAVHRVVQESLTNASKHAPGASVTVTVTSGEDDVRVQIVDTGAVRPVPSSVPSSGRGLDGLRERVRLVGGTLTAGPLRDGFEVVATMPRAGGPPEPEQQPSVSAAAAERATVRRDVRRGLITAVAAPLVLGAVVGVVALAYYLVAGYSSILRPSKYDGLTIGQPEHEVEKALPSMQMIDPPAEGYTPPAGWTCRYYRPDAPFSANYAYRLCFADGALVAKSIVQTGSVPPTTETG</sequence>
<protein>
    <recommendedName>
        <fullName evidence="2">histidine kinase</fullName>
        <ecNumber evidence="2">2.7.13.3</ecNumber>
    </recommendedName>
</protein>
<evidence type="ECO:0000256" key="9">
    <source>
        <dbReference type="SAM" id="Phobius"/>
    </source>
</evidence>
<dbReference type="Gene3D" id="1.20.5.1930">
    <property type="match status" value="1"/>
</dbReference>
<gene>
    <name evidence="11" type="ORF">EV652_11667</name>
</gene>
<dbReference type="InterPro" id="IPR003594">
    <property type="entry name" value="HATPase_dom"/>
</dbReference>
<keyword evidence="8" id="KW-0902">Two-component regulatory system</keyword>
<dbReference type="Pfam" id="PF02518">
    <property type="entry name" value="HATPase_c"/>
    <property type="match status" value="1"/>
</dbReference>
<feature type="transmembrane region" description="Helical" evidence="9">
    <location>
        <begin position="154"/>
        <end position="173"/>
    </location>
</feature>
<name>A0A4R2H134_9ACTN</name>
<dbReference type="GO" id="GO:0046983">
    <property type="term" value="F:protein dimerization activity"/>
    <property type="evidence" value="ECO:0007669"/>
    <property type="project" value="InterPro"/>
</dbReference>
<keyword evidence="4" id="KW-0808">Transferase</keyword>
<dbReference type="PANTHER" id="PTHR24421:SF10">
    <property type="entry name" value="NITRATE_NITRITE SENSOR PROTEIN NARQ"/>
    <property type="match status" value="1"/>
</dbReference>
<comment type="catalytic activity">
    <reaction evidence="1">
        <text>ATP + protein L-histidine = ADP + protein N-phospho-L-histidine.</text>
        <dbReference type="EC" id="2.7.13.3"/>
    </reaction>
</comment>
<evidence type="ECO:0000256" key="3">
    <source>
        <dbReference type="ARBA" id="ARBA00022553"/>
    </source>
</evidence>
<dbReference type="InterPro" id="IPR036890">
    <property type="entry name" value="HATPase_C_sf"/>
</dbReference>
<dbReference type="EC" id="2.7.13.3" evidence="2"/>
<dbReference type="GO" id="GO:0016020">
    <property type="term" value="C:membrane"/>
    <property type="evidence" value="ECO:0007669"/>
    <property type="project" value="InterPro"/>
</dbReference>